<comment type="caution">
    <text evidence="1">The sequence shown here is derived from an EMBL/GenBank/DDBJ whole genome shotgun (WGS) entry which is preliminary data.</text>
</comment>
<gene>
    <name evidence="1" type="ORF">PFLUV_G00263910</name>
</gene>
<name>A0A6A5E270_PERFL</name>
<proteinExistence type="predicted"/>
<dbReference type="AlphaFoldDB" id="A0A6A5E270"/>
<keyword evidence="2" id="KW-1185">Reference proteome</keyword>
<dbReference type="EMBL" id="VHII01000023">
    <property type="protein sequence ID" value="KAF1372308.1"/>
    <property type="molecule type" value="Genomic_DNA"/>
</dbReference>
<organism evidence="1 2">
    <name type="scientific">Perca fluviatilis</name>
    <name type="common">European perch</name>
    <dbReference type="NCBI Taxonomy" id="8168"/>
    <lineage>
        <taxon>Eukaryota</taxon>
        <taxon>Metazoa</taxon>
        <taxon>Chordata</taxon>
        <taxon>Craniata</taxon>
        <taxon>Vertebrata</taxon>
        <taxon>Euteleostomi</taxon>
        <taxon>Actinopterygii</taxon>
        <taxon>Neopterygii</taxon>
        <taxon>Teleostei</taxon>
        <taxon>Neoteleostei</taxon>
        <taxon>Acanthomorphata</taxon>
        <taxon>Eupercaria</taxon>
        <taxon>Perciformes</taxon>
        <taxon>Percoidei</taxon>
        <taxon>Percidae</taxon>
        <taxon>Percinae</taxon>
        <taxon>Perca</taxon>
    </lineage>
</organism>
<accession>A0A6A5E270</accession>
<dbReference type="Proteomes" id="UP000465112">
    <property type="component" value="Chromosome 23"/>
</dbReference>
<reference evidence="1 2" key="1">
    <citation type="submission" date="2019-06" db="EMBL/GenBank/DDBJ databases">
        <title>A chromosome-scale genome assembly of the European perch, Perca fluviatilis.</title>
        <authorList>
            <person name="Roques C."/>
            <person name="Zahm M."/>
            <person name="Cabau C."/>
            <person name="Klopp C."/>
            <person name="Bouchez O."/>
            <person name="Donnadieu C."/>
            <person name="Kuhl H."/>
            <person name="Gislard M."/>
            <person name="Guendouz S."/>
            <person name="Journot L."/>
            <person name="Haffray P."/>
            <person name="Bestin A."/>
            <person name="Morvezen R."/>
            <person name="Feron R."/>
            <person name="Wen M."/>
            <person name="Jouanno E."/>
            <person name="Herpin A."/>
            <person name="Schartl M."/>
            <person name="Postlethwait J."/>
            <person name="Schaerlinger B."/>
            <person name="Chardard D."/>
            <person name="Lecocq T."/>
            <person name="Poncet C."/>
            <person name="Jaffrelo L."/>
            <person name="Lampietro C."/>
            <person name="Guiguen Y."/>
        </authorList>
    </citation>
    <scope>NUCLEOTIDE SEQUENCE [LARGE SCALE GENOMIC DNA]</scope>
    <source>
        <tissue evidence="1">Blood</tissue>
    </source>
</reference>
<evidence type="ECO:0000313" key="2">
    <source>
        <dbReference type="Proteomes" id="UP000465112"/>
    </source>
</evidence>
<evidence type="ECO:0000313" key="1">
    <source>
        <dbReference type="EMBL" id="KAF1372308.1"/>
    </source>
</evidence>
<protein>
    <submittedName>
        <fullName evidence="1">Uncharacterized protein</fullName>
    </submittedName>
</protein>
<sequence>MFLQNSHFLQLTSLGLDQPGCVWHCISELQFHVHGHDVRFAGHNVALPGMKRRYLGAECLLRFFDNPPAGSPSLHLHQSAHNHTPPLSVQDQKWSCIGVPTQRKKKTCVRLLRLPLHRMHLPTKRHQPPLGVSIKGVT</sequence>